<dbReference type="OrthoDB" id="1740536at2759"/>
<dbReference type="AlphaFoldDB" id="A0A7J0G347"/>
<dbReference type="Proteomes" id="UP000585474">
    <property type="component" value="Unassembled WGS sequence"/>
</dbReference>
<proteinExistence type="predicted"/>
<feature type="compositionally biased region" description="Basic and acidic residues" evidence="1">
    <location>
        <begin position="154"/>
        <end position="163"/>
    </location>
</feature>
<protein>
    <submittedName>
        <fullName evidence="2">Uncharacterized protein</fullName>
    </submittedName>
</protein>
<gene>
    <name evidence="2" type="ORF">Acr_17g0007600</name>
</gene>
<feature type="region of interest" description="Disordered" evidence="1">
    <location>
        <begin position="151"/>
        <end position="170"/>
    </location>
</feature>
<reference evidence="2 3" key="1">
    <citation type="submission" date="2019-07" db="EMBL/GenBank/DDBJ databases">
        <title>De Novo Assembly of kiwifruit Actinidia rufa.</title>
        <authorList>
            <person name="Sugita-Konishi S."/>
            <person name="Sato K."/>
            <person name="Mori E."/>
            <person name="Abe Y."/>
            <person name="Kisaki G."/>
            <person name="Hamano K."/>
            <person name="Suezawa K."/>
            <person name="Otani M."/>
            <person name="Fukuda T."/>
            <person name="Manabe T."/>
            <person name="Gomi K."/>
            <person name="Tabuchi M."/>
            <person name="Akimitsu K."/>
            <person name="Kataoka I."/>
        </authorList>
    </citation>
    <scope>NUCLEOTIDE SEQUENCE [LARGE SCALE GENOMIC DNA]</scope>
    <source>
        <strain evidence="3">cv. Fuchu</strain>
    </source>
</reference>
<accession>A0A7J0G347</accession>
<comment type="caution">
    <text evidence="2">The sequence shown here is derived from an EMBL/GenBank/DDBJ whole genome shotgun (WGS) entry which is preliminary data.</text>
</comment>
<sequence length="215" mass="25195">MIELIDTVINPPPKRLRTWMLILMPSIWCKCPGYCGHLNKARQIEPLFIERVIRVKVSSRFKLLSQLRVYEGKTNSMDHLDSYNELDDALRAVFEMEDPSDKVVVMEMMEGLRLGPLFDSLSKNVPKTLSAFQSKADKYIAAEELAEAKRRRRVRDDHKRKEPNTCLGAHGDQNEDFVKWHGKIKTNPLRRKKNKYCEFHKDYGHNTEDCFQLKE</sequence>
<keyword evidence="3" id="KW-1185">Reference proteome</keyword>
<organism evidence="2 3">
    <name type="scientific">Actinidia rufa</name>
    <dbReference type="NCBI Taxonomy" id="165716"/>
    <lineage>
        <taxon>Eukaryota</taxon>
        <taxon>Viridiplantae</taxon>
        <taxon>Streptophyta</taxon>
        <taxon>Embryophyta</taxon>
        <taxon>Tracheophyta</taxon>
        <taxon>Spermatophyta</taxon>
        <taxon>Magnoliopsida</taxon>
        <taxon>eudicotyledons</taxon>
        <taxon>Gunneridae</taxon>
        <taxon>Pentapetalae</taxon>
        <taxon>asterids</taxon>
        <taxon>Ericales</taxon>
        <taxon>Actinidiaceae</taxon>
        <taxon>Actinidia</taxon>
    </lineage>
</organism>
<evidence type="ECO:0000313" key="2">
    <source>
        <dbReference type="EMBL" id="GFZ05188.1"/>
    </source>
</evidence>
<evidence type="ECO:0000256" key="1">
    <source>
        <dbReference type="SAM" id="MobiDB-lite"/>
    </source>
</evidence>
<evidence type="ECO:0000313" key="3">
    <source>
        <dbReference type="Proteomes" id="UP000585474"/>
    </source>
</evidence>
<dbReference type="EMBL" id="BJWL01000017">
    <property type="protein sequence ID" value="GFZ05188.1"/>
    <property type="molecule type" value="Genomic_DNA"/>
</dbReference>
<name>A0A7J0G347_9ERIC</name>